<evidence type="ECO:0000313" key="1">
    <source>
        <dbReference type="EMBL" id="MFB2938017.1"/>
    </source>
</evidence>
<dbReference type="RefSeq" id="WP_413259503.1">
    <property type="nucleotide sequence ID" value="NZ_JBHFNS010000082.1"/>
</dbReference>
<proteinExistence type="predicted"/>
<dbReference type="Proteomes" id="UP001576776">
    <property type="component" value="Unassembled WGS sequence"/>
</dbReference>
<keyword evidence="2" id="KW-1185">Reference proteome</keyword>
<gene>
    <name evidence="1" type="ORF">ACE1B6_22445</name>
</gene>
<evidence type="ECO:0000313" key="2">
    <source>
        <dbReference type="Proteomes" id="UP001576776"/>
    </source>
</evidence>
<sequence>MAIKQISLNPEQLIDFQQWKQVNDEEFSLWDYLFGVANAEIAIAFTKLFLPDIIEHEGGIFLAETFNQETYEQWKAKLGKDMTAIEKVMNHLHIDDLLPGTEKVGIDNLYYLGNALSQMWTSRLKSLYPDRNFQVTCDRDEYTVVVAFCQIL</sequence>
<protein>
    <submittedName>
        <fullName evidence="1">Uncharacterized protein</fullName>
    </submittedName>
</protein>
<accession>A0ABV4YGQ4</accession>
<organism evidence="1 2">
    <name type="scientific">Floridaenema fluviatile BLCC-F154</name>
    <dbReference type="NCBI Taxonomy" id="3153640"/>
    <lineage>
        <taxon>Bacteria</taxon>
        <taxon>Bacillati</taxon>
        <taxon>Cyanobacteriota</taxon>
        <taxon>Cyanophyceae</taxon>
        <taxon>Oscillatoriophycideae</taxon>
        <taxon>Aerosakkonematales</taxon>
        <taxon>Aerosakkonemataceae</taxon>
        <taxon>Floridanema</taxon>
        <taxon>Floridanema fluviatile</taxon>
    </lineage>
</organism>
<dbReference type="EMBL" id="JBHFNS010000082">
    <property type="protein sequence ID" value="MFB2938017.1"/>
    <property type="molecule type" value="Genomic_DNA"/>
</dbReference>
<reference evidence="1 2" key="1">
    <citation type="submission" date="2024-09" db="EMBL/GenBank/DDBJ databases">
        <title>Floridaenema gen nov. (Aerosakkonemataceae, Aerosakkonematales ord. nov., Cyanobacteria) from benthic tropical and subtropical fresh waters, with the description of four new species.</title>
        <authorList>
            <person name="Moretto J.A."/>
            <person name="Berthold D.E."/>
            <person name="Lefler F.W."/>
            <person name="Huang I.-S."/>
            <person name="Laughinghouse H. IV."/>
        </authorList>
    </citation>
    <scope>NUCLEOTIDE SEQUENCE [LARGE SCALE GENOMIC DNA]</scope>
    <source>
        <strain evidence="1 2">BLCC-F154</strain>
    </source>
</reference>
<comment type="caution">
    <text evidence="1">The sequence shown here is derived from an EMBL/GenBank/DDBJ whole genome shotgun (WGS) entry which is preliminary data.</text>
</comment>
<name>A0ABV4YGQ4_9CYAN</name>